<reference evidence="1 2" key="1">
    <citation type="submission" date="2019-04" db="EMBL/GenBank/DDBJ databases">
        <title>Friends and foes A comparative genomics study of 23 Aspergillus species from section Flavi.</title>
        <authorList>
            <consortium name="DOE Joint Genome Institute"/>
            <person name="Kjaerbolling I."/>
            <person name="Vesth T."/>
            <person name="Frisvad J.C."/>
            <person name="Nybo J.L."/>
            <person name="Theobald S."/>
            <person name="Kildgaard S."/>
            <person name="Isbrandt T."/>
            <person name="Kuo A."/>
            <person name="Sato A."/>
            <person name="Lyhne E.K."/>
            <person name="Kogle M.E."/>
            <person name="Wiebenga A."/>
            <person name="Kun R.S."/>
            <person name="Lubbers R.J."/>
            <person name="Makela M.R."/>
            <person name="Barry K."/>
            <person name="Chovatia M."/>
            <person name="Clum A."/>
            <person name="Daum C."/>
            <person name="Haridas S."/>
            <person name="He G."/>
            <person name="LaButti K."/>
            <person name="Lipzen A."/>
            <person name="Mondo S."/>
            <person name="Riley R."/>
            <person name="Salamov A."/>
            <person name="Simmons B.A."/>
            <person name="Magnuson J.K."/>
            <person name="Henrissat B."/>
            <person name="Mortensen U.H."/>
            <person name="Larsen T.O."/>
            <person name="Devries R.P."/>
            <person name="Grigoriev I.V."/>
            <person name="Machida M."/>
            <person name="Baker S.E."/>
            <person name="Andersen M.R."/>
        </authorList>
    </citation>
    <scope>NUCLEOTIDE SEQUENCE [LARGE SCALE GENOMIC DNA]</scope>
    <source>
        <strain evidence="1 2">CBS 117625</strain>
    </source>
</reference>
<keyword evidence="2" id="KW-1185">Reference proteome</keyword>
<organism evidence="1 2">
    <name type="scientific">Aspergillus pseudotamarii</name>
    <dbReference type="NCBI Taxonomy" id="132259"/>
    <lineage>
        <taxon>Eukaryota</taxon>
        <taxon>Fungi</taxon>
        <taxon>Dikarya</taxon>
        <taxon>Ascomycota</taxon>
        <taxon>Pezizomycotina</taxon>
        <taxon>Eurotiomycetes</taxon>
        <taxon>Eurotiomycetidae</taxon>
        <taxon>Eurotiales</taxon>
        <taxon>Aspergillaceae</taxon>
        <taxon>Aspergillus</taxon>
        <taxon>Aspergillus subgen. Circumdati</taxon>
    </lineage>
</organism>
<evidence type="ECO:0000313" key="2">
    <source>
        <dbReference type="Proteomes" id="UP000325672"/>
    </source>
</evidence>
<gene>
    <name evidence="1" type="ORF">BDV38DRAFT_290844</name>
</gene>
<protein>
    <submittedName>
        <fullName evidence="1">Uncharacterized protein</fullName>
    </submittedName>
</protein>
<dbReference type="AlphaFoldDB" id="A0A5N6SZK6"/>
<dbReference type="SUPFAM" id="SSF52374">
    <property type="entry name" value="Nucleotidylyl transferase"/>
    <property type="match status" value="1"/>
</dbReference>
<name>A0A5N6SZK6_ASPPS</name>
<dbReference type="RefSeq" id="XP_031916179.1">
    <property type="nucleotide sequence ID" value="XM_032061582.1"/>
</dbReference>
<dbReference type="Proteomes" id="UP000325672">
    <property type="component" value="Unassembled WGS sequence"/>
</dbReference>
<sequence>MIPHDGVVHHPFGGGSYYFKQNLMRYLNEQCTRPRIAVHIGSQPNSSPHLGNMTTFATGFALAAALKTKFGREIRAKFVYVESAPTPGEEIVIAGVRYQKSLKHTGDFGANQTPFRKVLDQLSNLSGIPYDIETQHIWRSNPAFSVILRNIVAHHQKLGSHLSPETGKLAIRASCPREGCGLADKHGVNNQYHQDGRATFVCPDHGDYHVDLTSPRDLERLEFNTPLRNLIRILICSQDSDTSWIMCTGSDYAGFYQEQLTWRLLEHPGNAPIIFYAPLVLDWSGVKLSKSLYIKQGAYKYLCDAGRSYMLDADTFLKTEGGLEALFEEVQDWVEKPYMLFRSYTIDYLDRQLISRGMKLPRENGLCLDH</sequence>
<accession>A0A5N6SZK6</accession>
<dbReference type="EMBL" id="ML743563">
    <property type="protein sequence ID" value="KAE8140116.1"/>
    <property type="molecule type" value="Genomic_DNA"/>
</dbReference>
<dbReference type="GeneID" id="43645792"/>
<evidence type="ECO:0000313" key="1">
    <source>
        <dbReference type="EMBL" id="KAE8140116.1"/>
    </source>
</evidence>
<dbReference type="OrthoDB" id="2149705at2759"/>
<proteinExistence type="predicted"/>